<dbReference type="Gene3D" id="2.40.70.10">
    <property type="entry name" value="Acid Proteases"/>
    <property type="match status" value="1"/>
</dbReference>
<keyword evidence="3" id="KW-0540">Nuclease</keyword>
<dbReference type="PANTHER" id="PTHR37984">
    <property type="entry name" value="PROTEIN CBG26694"/>
    <property type="match status" value="1"/>
</dbReference>
<dbReference type="InterPro" id="IPR041577">
    <property type="entry name" value="RT_RNaseH_2"/>
</dbReference>
<comment type="caution">
    <text evidence="7">The sequence shown here is derived from an EMBL/GenBank/DDBJ whole genome shotgun (WGS) entry which is preliminary data.</text>
</comment>
<keyword evidence="4" id="KW-0378">Hydrolase</keyword>
<keyword evidence="4" id="KW-0255">Endonuclease</keyword>
<evidence type="ECO:0000256" key="1">
    <source>
        <dbReference type="ARBA" id="ARBA00022679"/>
    </source>
</evidence>
<dbReference type="OrthoDB" id="4369127at2759"/>
<dbReference type="GO" id="GO:0003676">
    <property type="term" value="F:nucleic acid binding"/>
    <property type="evidence" value="ECO:0007669"/>
    <property type="project" value="InterPro"/>
</dbReference>
<dbReference type="Pfam" id="PF17919">
    <property type="entry name" value="RT_RNaseH_2"/>
    <property type="match status" value="1"/>
</dbReference>
<keyword evidence="2" id="KW-0548">Nucleotidyltransferase</keyword>
<accession>A0A814X259</accession>
<dbReference type="GO" id="GO:0004519">
    <property type="term" value="F:endonuclease activity"/>
    <property type="evidence" value="ECO:0007669"/>
    <property type="project" value="UniProtKB-KW"/>
</dbReference>
<dbReference type="InterPro" id="IPR001584">
    <property type="entry name" value="Integrase_cat-core"/>
</dbReference>
<dbReference type="Gene3D" id="1.10.340.70">
    <property type="match status" value="1"/>
</dbReference>
<dbReference type="Proteomes" id="UP000663829">
    <property type="component" value="Unassembled WGS sequence"/>
</dbReference>
<feature type="non-terminal residue" evidence="7">
    <location>
        <position position="1"/>
    </location>
</feature>
<dbReference type="CDD" id="cd09274">
    <property type="entry name" value="RNase_HI_RT_Ty3"/>
    <property type="match status" value="1"/>
</dbReference>
<dbReference type="AlphaFoldDB" id="A0A814X259"/>
<evidence type="ECO:0000256" key="5">
    <source>
        <dbReference type="ARBA" id="ARBA00023268"/>
    </source>
</evidence>
<dbReference type="FunFam" id="3.30.70.270:FF:000020">
    <property type="entry name" value="Transposon Tf2-6 polyprotein-like Protein"/>
    <property type="match status" value="1"/>
</dbReference>
<dbReference type="SUPFAM" id="SSF56672">
    <property type="entry name" value="DNA/RNA polymerases"/>
    <property type="match status" value="1"/>
</dbReference>
<dbReference type="FunFam" id="1.10.340.70:FF:000001">
    <property type="entry name" value="Retrovirus-related Pol polyprotein from transposon gypsy-like Protein"/>
    <property type="match status" value="1"/>
</dbReference>
<evidence type="ECO:0000259" key="6">
    <source>
        <dbReference type="PROSITE" id="PS50994"/>
    </source>
</evidence>
<dbReference type="InterPro" id="IPR021109">
    <property type="entry name" value="Peptidase_aspartic_dom_sf"/>
</dbReference>
<keyword evidence="5" id="KW-0511">Multifunctional enzyme</keyword>
<dbReference type="PROSITE" id="PS50994">
    <property type="entry name" value="INTEGRASE"/>
    <property type="match status" value="1"/>
</dbReference>
<evidence type="ECO:0000313" key="7">
    <source>
        <dbReference type="EMBL" id="CAF1209184.1"/>
    </source>
</evidence>
<dbReference type="InterPro" id="IPR050951">
    <property type="entry name" value="Retrovirus_Pol_polyprotein"/>
</dbReference>
<evidence type="ECO:0000313" key="8">
    <source>
        <dbReference type="EMBL" id="CAF3973292.1"/>
    </source>
</evidence>
<dbReference type="Gene3D" id="3.30.420.10">
    <property type="entry name" value="Ribonuclease H-like superfamily/Ribonuclease H"/>
    <property type="match status" value="1"/>
</dbReference>
<dbReference type="InterPro" id="IPR041588">
    <property type="entry name" value="Integrase_H2C2"/>
</dbReference>
<proteinExistence type="predicted"/>
<dbReference type="InterPro" id="IPR043502">
    <property type="entry name" value="DNA/RNA_pol_sf"/>
</dbReference>
<dbReference type="Gene3D" id="3.30.70.270">
    <property type="match status" value="3"/>
</dbReference>
<organism evidence="7 9">
    <name type="scientific">Didymodactylos carnosus</name>
    <dbReference type="NCBI Taxonomy" id="1234261"/>
    <lineage>
        <taxon>Eukaryota</taxon>
        <taxon>Metazoa</taxon>
        <taxon>Spiralia</taxon>
        <taxon>Gnathifera</taxon>
        <taxon>Rotifera</taxon>
        <taxon>Eurotatoria</taxon>
        <taxon>Bdelloidea</taxon>
        <taxon>Philodinida</taxon>
        <taxon>Philodinidae</taxon>
        <taxon>Didymodactylos</taxon>
    </lineage>
</organism>
<evidence type="ECO:0000256" key="2">
    <source>
        <dbReference type="ARBA" id="ARBA00022695"/>
    </source>
</evidence>
<name>A0A814X259_9BILA</name>
<dbReference type="EMBL" id="CAJNOQ010008876">
    <property type="protein sequence ID" value="CAF1209184.1"/>
    <property type="molecule type" value="Genomic_DNA"/>
</dbReference>
<dbReference type="Pfam" id="PF17921">
    <property type="entry name" value="Integrase_H2C2"/>
    <property type="match status" value="1"/>
</dbReference>
<dbReference type="SUPFAM" id="SSF53098">
    <property type="entry name" value="Ribonuclease H-like"/>
    <property type="match status" value="1"/>
</dbReference>
<dbReference type="EMBL" id="CAJOBC010008877">
    <property type="protein sequence ID" value="CAF3973292.1"/>
    <property type="molecule type" value="Genomic_DNA"/>
</dbReference>
<sequence>KHPWNLWQADGQTPLQVVGVVQLQIKIKSTVTSISAYVVKDLCTSCLLGVDYINKYKLKIDAGSQIVTITNGKNETTTNIIRNSDSIRFAVRLINSVVIPSYENQSVPVFTDISKASAIFYPSFTLKQRSPIVLCNNILKIERYHTSILIQNPSSFPQYLPKGLIAGVVRLPTSSTSSCASTVEISNVSDKSTAWINIDNLLNHLNDDSQNDKLNEFFLRYEKSFDTSKPTVANTSISHAINTIDHPPPCSKPYPLSHNKKEALYNIISSLIDSGHLRESHSPYSAPAILIDKKDKSYRLVVDYKKLNTITIKDEFPLPNMEETLQEVGGGYCYFSKLDLKSGFWQLPIDEKDRHKTAFKTPFGLYEWNVLAQDQVLSRLHQANFQLNPSKCAIAKTEIDYLGHRVNQYGISPLPEKISAILLLKEPKTLREANCFIGALSWYRKFIPRFATTAAPIHAVTNLSKNMRHKFQWTTAQSTAFHELKKLLTEAPLFLHFPVDKHPVILSTDAAKNGISGVLQQEINGQMYNLYYDSQLINQTQQRYDTGAKEALAIALSFNRMRQFLLGREIIIYMDHCPLCGMHQKSLRNTLANRISILLQEYNIIAVIHIKGKFNCLPDYMSRHPLEFNDPDMIDPNYGLEVTSQELKDRSQLSKVLVTAVTIRLQSKRQQQQQISNTTTIDTDLDENLIDSNDSSDKISTDKNNIDFVPFGCNNFDIRKLKNEQDKDPNIQKIIEQLNKNKSTKINFVLKNGILYKLVQFSHSQRKKQLPYIPIYMIKDLLRAAHDDPISSHFGFHRTYLKLKHQYWWPNMKSSIEKYIKSCPKCQQFNISRQKKPGLLHPITSPDGPFQMIAIDYVGPLPRTPSENRYVFAITDMFTRWVTAVALPSCTAQVTAEALFKHYICRYGIPVSILSDNGTHFRNQLLQSLEYKIGINHIFSTPYHPQSNGVIERFNATFIPQIAKLQDMQHNNWDEYVDAVVFAYNTGTHSTTKFSPFELQFGRKPRLPTDFPRPELTFSKPNDYFAQLNKSLKIYHKYATENIFKQQRLSKVKYDQNRQDPHYDIGDPVLLRIQESRSKLDPRFHPTPKIIVKAQHPTYFVKDDDTQEELQVHVNDLSAILEAKVH</sequence>
<dbReference type="FunFam" id="3.30.420.10:FF:000032">
    <property type="entry name" value="Retrovirus-related Pol polyprotein from transposon 297-like Protein"/>
    <property type="match status" value="1"/>
</dbReference>
<reference evidence="7" key="1">
    <citation type="submission" date="2021-02" db="EMBL/GenBank/DDBJ databases">
        <authorList>
            <person name="Nowell W R."/>
        </authorList>
    </citation>
    <scope>NUCLEOTIDE SEQUENCE</scope>
</reference>
<evidence type="ECO:0000256" key="4">
    <source>
        <dbReference type="ARBA" id="ARBA00022759"/>
    </source>
</evidence>
<feature type="domain" description="Integrase catalytic" evidence="6">
    <location>
        <begin position="845"/>
        <end position="1004"/>
    </location>
</feature>
<dbReference type="GO" id="GO:0015074">
    <property type="term" value="P:DNA integration"/>
    <property type="evidence" value="ECO:0007669"/>
    <property type="project" value="InterPro"/>
</dbReference>
<dbReference type="Pfam" id="PF00665">
    <property type="entry name" value="rve"/>
    <property type="match status" value="1"/>
</dbReference>
<dbReference type="PANTHER" id="PTHR37984:SF5">
    <property type="entry name" value="PROTEIN NYNRIN-LIKE"/>
    <property type="match status" value="1"/>
</dbReference>
<dbReference type="Pfam" id="PF00078">
    <property type="entry name" value="RVT_1"/>
    <property type="match status" value="1"/>
</dbReference>
<evidence type="ECO:0000313" key="9">
    <source>
        <dbReference type="Proteomes" id="UP000663829"/>
    </source>
</evidence>
<gene>
    <name evidence="7" type="ORF">GPM918_LOCUS24122</name>
    <name evidence="8" type="ORF">SRO942_LOCUS24121</name>
</gene>
<protein>
    <recommendedName>
        <fullName evidence="6">Integrase catalytic domain-containing protein</fullName>
    </recommendedName>
</protein>
<dbReference type="InterPro" id="IPR000477">
    <property type="entry name" value="RT_dom"/>
</dbReference>
<evidence type="ECO:0000256" key="3">
    <source>
        <dbReference type="ARBA" id="ARBA00022722"/>
    </source>
</evidence>
<dbReference type="Gene3D" id="3.10.10.10">
    <property type="entry name" value="HIV Type 1 Reverse Transcriptase, subunit A, domain 1"/>
    <property type="match status" value="1"/>
</dbReference>
<keyword evidence="1" id="KW-0808">Transferase</keyword>
<dbReference type="CDD" id="cd01647">
    <property type="entry name" value="RT_LTR"/>
    <property type="match status" value="1"/>
</dbReference>
<dbReference type="InterPro" id="IPR043128">
    <property type="entry name" value="Rev_trsase/Diguanyl_cyclase"/>
</dbReference>
<dbReference type="InterPro" id="IPR036397">
    <property type="entry name" value="RNaseH_sf"/>
</dbReference>
<dbReference type="Proteomes" id="UP000681722">
    <property type="component" value="Unassembled WGS sequence"/>
</dbReference>
<dbReference type="InterPro" id="IPR012337">
    <property type="entry name" value="RNaseH-like_sf"/>
</dbReference>
<dbReference type="GO" id="GO:0016779">
    <property type="term" value="F:nucleotidyltransferase activity"/>
    <property type="evidence" value="ECO:0007669"/>
    <property type="project" value="UniProtKB-KW"/>
</dbReference>
<keyword evidence="9" id="KW-1185">Reference proteome</keyword>